<organism evidence="2 3">
    <name type="scientific">Potamilus streckersoni</name>
    <dbReference type="NCBI Taxonomy" id="2493646"/>
    <lineage>
        <taxon>Eukaryota</taxon>
        <taxon>Metazoa</taxon>
        <taxon>Spiralia</taxon>
        <taxon>Lophotrochozoa</taxon>
        <taxon>Mollusca</taxon>
        <taxon>Bivalvia</taxon>
        <taxon>Autobranchia</taxon>
        <taxon>Heteroconchia</taxon>
        <taxon>Palaeoheterodonta</taxon>
        <taxon>Unionida</taxon>
        <taxon>Unionoidea</taxon>
        <taxon>Unionidae</taxon>
        <taxon>Ambleminae</taxon>
        <taxon>Lampsilini</taxon>
        <taxon>Potamilus</taxon>
    </lineage>
</organism>
<protein>
    <submittedName>
        <fullName evidence="2">Uncharacterized protein</fullName>
    </submittedName>
</protein>
<keyword evidence="1" id="KW-0732">Signal</keyword>
<proteinExistence type="predicted"/>
<feature type="signal peptide" evidence="1">
    <location>
        <begin position="1"/>
        <end position="26"/>
    </location>
</feature>
<reference evidence="2" key="3">
    <citation type="submission" date="2023-05" db="EMBL/GenBank/DDBJ databases">
        <authorList>
            <person name="Smith C.H."/>
        </authorList>
    </citation>
    <scope>NUCLEOTIDE SEQUENCE</scope>
    <source>
        <strain evidence="2">CHS0354</strain>
        <tissue evidence="2">Mantle</tissue>
    </source>
</reference>
<name>A0AAE0VJP0_9BIVA</name>
<dbReference type="EMBL" id="JAEAOA010000907">
    <property type="protein sequence ID" value="KAK3580364.1"/>
    <property type="molecule type" value="Genomic_DNA"/>
</dbReference>
<accession>A0AAE0VJP0</accession>
<reference evidence="2" key="1">
    <citation type="journal article" date="2021" name="Genome Biol. Evol.">
        <title>A High-Quality Reference Genome for a Parasitic Bivalve with Doubly Uniparental Inheritance (Bivalvia: Unionida).</title>
        <authorList>
            <person name="Smith C.H."/>
        </authorList>
    </citation>
    <scope>NUCLEOTIDE SEQUENCE</scope>
    <source>
        <strain evidence="2">CHS0354</strain>
    </source>
</reference>
<gene>
    <name evidence="2" type="ORF">CHS0354_014842</name>
</gene>
<evidence type="ECO:0000256" key="1">
    <source>
        <dbReference type="SAM" id="SignalP"/>
    </source>
</evidence>
<reference evidence="2" key="2">
    <citation type="journal article" date="2021" name="Genome Biol. Evol.">
        <title>Developing a high-quality reference genome for a parasitic bivalve with doubly uniparental inheritance (Bivalvia: Unionida).</title>
        <authorList>
            <person name="Smith C.H."/>
        </authorList>
    </citation>
    <scope>NUCLEOTIDE SEQUENCE</scope>
    <source>
        <strain evidence="2">CHS0354</strain>
        <tissue evidence="2">Mantle</tissue>
    </source>
</reference>
<feature type="chain" id="PRO_5041962613" evidence="1">
    <location>
        <begin position="27"/>
        <end position="135"/>
    </location>
</feature>
<keyword evidence="3" id="KW-1185">Reference proteome</keyword>
<sequence>VRCFSLSMMRIKSVVIFAALVGLSHQAATTHAPLHPRVTHAVHTTHEPSVHETFSFHYDSSTHKMIILGSHNCYIFTLSEEQRMDVHTVIGMRTLEIKLLPFVDSTTKTEVKMSSLDHHIQQICGHDTLHYYTFN</sequence>
<comment type="caution">
    <text evidence="2">The sequence shown here is derived from an EMBL/GenBank/DDBJ whole genome shotgun (WGS) entry which is preliminary data.</text>
</comment>
<evidence type="ECO:0000313" key="3">
    <source>
        <dbReference type="Proteomes" id="UP001195483"/>
    </source>
</evidence>
<dbReference type="Proteomes" id="UP001195483">
    <property type="component" value="Unassembled WGS sequence"/>
</dbReference>
<dbReference type="AlphaFoldDB" id="A0AAE0VJP0"/>
<feature type="non-terminal residue" evidence="2">
    <location>
        <position position="135"/>
    </location>
</feature>
<evidence type="ECO:0000313" key="2">
    <source>
        <dbReference type="EMBL" id="KAK3580364.1"/>
    </source>
</evidence>